<dbReference type="NCBIfam" id="TIGR00502">
    <property type="entry name" value="nagB"/>
    <property type="match status" value="1"/>
</dbReference>
<keyword evidence="6" id="KW-1185">Reference proteome</keyword>
<dbReference type="Proteomes" id="UP001589854">
    <property type="component" value="Unassembled WGS sequence"/>
</dbReference>
<evidence type="ECO:0000313" key="5">
    <source>
        <dbReference type="EMBL" id="MFC0273313.1"/>
    </source>
</evidence>
<sequence>MKLVQVENDTEMSQVAAEKIISLVTHNPTATLGLATGGTPKGVYAELRRDYENNHTSYHSIKAVNLDEYVGLTAEDPNSYKYYMSKELFNHINIKSTNTHLPHGNAEDLNEECVRYEKLIKSLGGIDLQLLGIGHNGHIGFNEPGTSFESRTHLVHLTEQTITANSRYFSSYEEVPKQAITMGIQTILCSKEIVLIASGKEKAESIKRLFKGEINESFPASTLLLHANVTVIADKEATALL</sequence>
<feature type="active site" description="Proton acceptor; for ring-opening step" evidence="3">
    <location>
        <position position="138"/>
    </location>
</feature>
<dbReference type="Pfam" id="PF01182">
    <property type="entry name" value="Glucosamine_iso"/>
    <property type="match status" value="1"/>
</dbReference>
<dbReference type="CDD" id="cd01399">
    <property type="entry name" value="GlcN6P_deaminase"/>
    <property type="match status" value="1"/>
</dbReference>
<feature type="active site" description="For ring-opening step" evidence="3">
    <location>
        <position position="136"/>
    </location>
</feature>
<comment type="function">
    <text evidence="3">Catalyzes the reversible isomerization-deamination of glucosamine 6-phosphate (GlcN6P) to form fructose 6-phosphate (Fru6P) and ammonium ion.</text>
</comment>
<dbReference type="RefSeq" id="WP_378936487.1">
    <property type="nucleotide sequence ID" value="NZ_JBHLVO010000019.1"/>
</dbReference>
<feature type="domain" description="Glucosamine/galactosamine-6-phosphate isomerase" evidence="4">
    <location>
        <begin position="12"/>
        <end position="224"/>
    </location>
</feature>
<dbReference type="EC" id="3.5.99.6" evidence="3"/>
<protein>
    <recommendedName>
        <fullName evidence="3">Glucosamine-6-phosphate deaminase</fullName>
        <ecNumber evidence="3">3.5.99.6</ecNumber>
    </recommendedName>
    <alternativeName>
        <fullName evidence="3">GlcN6P deaminase</fullName>
        <shortName evidence="3">GNPDA</shortName>
    </alternativeName>
    <alternativeName>
        <fullName evidence="3">Glucosamine-6-phosphate isomerase</fullName>
    </alternativeName>
</protein>
<evidence type="ECO:0000256" key="2">
    <source>
        <dbReference type="ARBA" id="ARBA00023277"/>
    </source>
</evidence>
<proteinExistence type="inferred from homology"/>
<gene>
    <name evidence="3 5" type="primary">nagB</name>
    <name evidence="5" type="ORF">ACFFIX_18070</name>
</gene>
<comment type="caution">
    <text evidence="3">Lacks conserved residue(s) required for the propagation of feature annotation.</text>
</comment>
<dbReference type="PANTHER" id="PTHR11280">
    <property type="entry name" value="GLUCOSAMINE-6-PHOSPHATE ISOMERASE"/>
    <property type="match status" value="1"/>
</dbReference>
<comment type="similarity">
    <text evidence="3">Belongs to the glucosamine/galactosamine-6-phosphate isomerase family. NagB subfamily.</text>
</comment>
<dbReference type="GO" id="GO:0004342">
    <property type="term" value="F:glucosamine-6-phosphate deaminase activity"/>
    <property type="evidence" value="ECO:0007669"/>
    <property type="project" value="UniProtKB-EC"/>
</dbReference>
<evidence type="ECO:0000259" key="4">
    <source>
        <dbReference type="Pfam" id="PF01182"/>
    </source>
</evidence>
<dbReference type="Gene3D" id="3.40.50.1360">
    <property type="match status" value="1"/>
</dbReference>
<dbReference type="InterPro" id="IPR006148">
    <property type="entry name" value="Glc/Gal-6P_isomerase"/>
</dbReference>
<feature type="active site" description="For ring-opening step" evidence="3">
    <location>
        <position position="143"/>
    </location>
</feature>
<comment type="catalytic activity">
    <reaction evidence="3">
        <text>alpha-D-glucosamine 6-phosphate + H2O = beta-D-fructose 6-phosphate + NH4(+)</text>
        <dbReference type="Rhea" id="RHEA:12172"/>
        <dbReference type="ChEBI" id="CHEBI:15377"/>
        <dbReference type="ChEBI" id="CHEBI:28938"/>
        <dbReference type="ChEBI" id="CHEBI:57634"/>
        <dbReference type="ChEBI" id="CHEBI:75989"/>
        <dbReference type="EC" id="3.5.99.6"/>
    </reaction>
</comment>
<feature type="active site" description="Proton acceptor; for enolization step" evidence="3">
    <location>
        <position position="67"/>
    </location>
</feature>
<accession>A0ABV6GIM4</accession>
<dbReference type="EMBL" id="JBHLVO010000019">
    <property type="protein sequence ID" value="MFC0273313.1"/>
    <property type="molecule type" value="Genomic_DNA"/>
</dbReference>
<dbReference type="InterPro" id="IPR004547">
    <property type="entry name" value="Glucosamine6P_isomerase"/>
</dbReference>
<dbReference type="InterPro" id="IPR037171">
    <property type="entry name" value="NagB/RpiA_transferase-like"/>
</dbReference>
<comment type="pathway">
    <text evidence="3">Amino-sugar metabolism; N-acetylneuraminate degradation; D-fructose 6-phosphate from N-acetylneuraminate: step 5/5.</text>
</comment>
<comment type="caution">
    <text evidence="5">The sequence shown here is derived from an EMBL/GenBank/DDBJ whole genome shotgun (WGS) entry which is preliminary data.</text>
</comment>
<dbReference type="PROSITE" id="PS01161">
    <property type="entry name" value="GLC_GALNAC_ISOMERASE"/>
    <property type="match status" value="1"/>
</dbReference>
<dbReference type="InterPro" id="IPR018321">
    <property type="entry name" value="Glucosamine6P_isomerase_CS"/>
</dbReference>
<dbReference type="PANTHER" id="PTHR11280:SF5">
    <property type="entry name" value="GLUCOSAMINE-6-PHOSPHATE ISOMERASE"/>
    <property type="match status" value="1"/>
</dbReference>
<evidence type="ECO:0000256" key="3">
    <source>
        <dbReference type="HAMAP-Rule" id="MF_01241"/>
    </source>
</evidence>
<reference evidence="5 6" key="1">
    <citation type="submission" date="2024-09" db="EMBL/GenBank/DDBJ databases">
        <authorList>
            <person name="Sun Q."/>
            <person name="Mori K."/>
        </authorList>
    </citation>
    <scope>NUCLEOTIDE SEQUENCE [LARGE SCALE GENOMIC DNA]</scope>
    <source>
        <strain evidence="5 6">CCM 7228</strain>
    </source>
</reference>
<keyword evidence="2 3" id="KW-0119">Carbohydrate metabolism</keyword>
<evidence type="ECO:0000313" key="6">
    <source>
        <dbReference type="Proteomes" id="UP001589854"/>
    </source>
</evidence>
<name>A0ABV6GIM4_9BACI</name>
<keyword evidence="1 3" id="KW-0378">Hydrolase</keyword>
<organism evidence="5 6">
    <name type="scientific">Metabacillus herbersteinensis</name>
    <dbReference type="NCBI Taxonomy" id="283816"/>
    <lineage>
        <taxon>Bacteria</taxon>
        <taxon>Bacillati</taxon>
        <taxon>Bacillota</taxon>
        <taxon>Bacilli</taxon>
        <taxon>Bacillales</taxon>
        <taxon>Bacillaceae</taxon>
        <taxon>Metabacillus</taxon>
    </lineage>
</organism>
<dbReference type="SUPFAM" id="SSF100950">
    <property type="entry name" value="NagB/RpiA/CoA transferase-like"/>
    <property type="match status" value="1"/>
</dbReference>
<dbReference type="HAMAP" id="MF_01241">
    <property type="entry name" value="GlcN6P_deamin"/>
    <property type="match status" value="1"/>
</dbReference>
<evidence type="ECO:0000256" key="1">
    <source>
        <dbReference type="ARBA" id="ARBA00022801"/>
    </source>
</evidence>